<comment type="subcellular location">
    <subcellularLocation>
        <location evidence="1">Nucleus</location>
    </subcellularLocation>
</comment>
<feature type="coiled-coil region" evidence="8">
    <location>
        <begin position="913"/>
        <end position="940"/>
    </location>
</feature>
<dbReference type="STRING" id="133383.A0A1R0GS59"/>
<evidence type="ECO:0000256" key="4">
    <source>
        <dbReference type="ARBA" id="ARBA00022618"/>
    </source>
</evidence>
<protein>
    <recommendedName>
        <fullName evidence="3">Spindle assembly checkpoint component MAD1</fullName>
    </recommendedName>
</protein>
<evidence type="ECO:0000256" key="9">
    <source>
        <dbReference type="SAM" id="MobiDB-lite"/>
    </source>
</evidence>
<keyword evidence="7" id="KW-0131">Cell cycle</keyword>
<feature type="region of interest" description="Disordered" evidence="9">
    <location>
        <begin position="872"/>
        <end position="899"/>
    </location>
</feature>
<feature type="coiled-coil region" evidence="8">
    <location>
        <begin position="478"/>
        <end position="567"/>
    </location>
</feature>
<feature type="compositionally biased region" description="Polar residues" evidence="9">
    <location>
        <begin position="877"/>
        <end position="899"/>
    </location>
</feature>
<dbReference type="EMBL" id="LSSL01004192">
    <property type="protein sequence ID" value="OLY79678.1"/>
    <property type="molecule type" value="Genomic_DNA"/>
</dbReference>
<evidence type="ECO:0000256" key="2">
    <source>
        <dbReference type="ARBA" id="ARBA00008029"/>
    </source>
</evidence>
<keyword evidence="8" id="KW-0175">Coiled coil</keyword>
<evidence type="ECO:0000256" key="8">
    <source>
        <dbReference type="SAM" id="Coils"/>
    </source>
</evidence>
<dbReference type="GO" id="GO:0000776">
    <property type="term" value="C:kinetochore"/>
    <property type="evidence" value="ECO:0007669"/>
    <property type="project" value="TreeGrafter"/>
</dbReference>
<dbReference type="InterPro" id="IPR008672">
    <property type="entry name" value="Mad1"/>
</dbReference>
<feature type="coiled-coil region" evidence="8">
    <location>
        <begin position="611"/>
        <end position="710"/>
    </location>
</feature>
<dbReference type="Proteomes" id="UP000187455">
    <property type="component" value="Unassembled WGS sequence"/>
</dbReference>
<name>A0A1R0GS59_9FUNG</name>
<proteinExistence type="inferred from homology"/>
<gene>
    <name evidence="10" type="ORF">AYI68_g6247</name>
</gene>
<feature type="region of interest" description="Disordered" evidence="9">
    <location>
        <begin position="1"/>
        <end position="47"/>
    </location>
</feature>
<dbReference type="GO" id="GO:0051301">
    <property type="term" value="P:cell division"/>
    <property type="evidence" value="ECO:0007669"/>
    <property type="project" value="UniProtKB-KW"/>
</dbReference>
<evidence type="ECO:0000256" key="6">
    <source>
        <dbReference type="ARBA" id="ARBA00023242"/>
    </source>
</evidence>
<dbReference type="OrthoDB" id="331602at2759"/>
<organism evidence="10 11">
    <name type="scientific">Smittium mucronatum</name>
    <dbReference type="NCBI Taxonomy" id="133383"/>
    <lineage>
        <taxon>Eukaryota</taxon>
        <taxon>Fungi</taxon>
        <taxon>Fungi incertae sedis</taxon>
        <taxon>Zoopagomycota</taxon>
        <taxon>Kickxellomycotina</taxon>
        <taxon>Harpellomycetes</taxon>
        <taxon>Harpellales</taxon>
        <taxon>Legeriomycetaceae</taxon>
        <taxon>Smittium</taxon>
    </lineage>
</organism>
<comment type="similarity">
    <text evidence="2">Belongs to the MAD1 family.</text>
</comment>
<dbReference type="GO" id="GO:0005635">
    <property type="term" value="C:nuclear envelope"/>
    <property type="evidence" value="ECO:0007669"/>
    <property type="project" value="TreeGrafter"/>
</dbReference>
<feature type="coiled-coil region" evidence="8">
    <location>
        <begin position="836"/>
        <end position="863"/>
    </location>
</feature>
<feature type="coiled-coil region" evidence="8">
    <location>
        <begin position="257"/>
        <end position="348"/>
    </location>
</feature>
<dbReference type="PANTHER" id="PTHR23168:SF0">
    <property type="entry name" value="MITOTIC SPINDLE ASSEMBLY CHECKPOINT PROTEIN MAD1"/>
    <property type="match status" value="1"/>
</dbReference>
<dbReference type="PANTHER" id="PTHR23168">
    <property type="entry name" value="MITOTIC SPINDLE ASSEMBLY CHECKPOINT PROTEIN MAD1 MITOTIC ARREST DEFICIENT-LIKE PROTEIN 1"/>
    <property type="match status" value="1"/>
</dbReference>
<comment type="caution">
    <text evidence="10">The sequence shown here is derived from an EMBL/GenBank/DDBJ whole genome shotgun (WGS) entry which is preliminary data.</text>
</comment>
<dbReference type="SUPFAM" id="SSF75704">
    <property type="entry name" value="Mitotic arrest deficient-like 1, Mad1"/>
    <property type="match status" value="1"/>
</dbReference>
<feature type="compositionally biased region" description="Polar residues" evidence="9">
    <location>
        <begin position="19"/>
        <end position="32"/>
    </location>
</feature>
<keyword evidence="6" id="KW-0539">Nucleus</keyword>
<keyword evidence="5" id="KW-0498">Mitosis</keyword>
<reference evidence="10 11" key="1">
    <citation type="journal article" date="2016" name="Mol. Biol. Evol.">
        <title>Genome-Wide Survey of Gut Fungi (Harpellales) Reveals the First Horizontally Transferred Ubiquitin Gene from a Mosquito Host.</title>
        <authorList>
            <person name="Wang Y."/>
            <person name="White M.M."/>
            <person name="Kvist S."/>
            <person name="Moncalvo J.M."/>
        </authorList>
    </citation>
    <scope>NUCLEOTIDE SEQUENCE [LARGE SCALE GENOMIC DNA]</scope>
    <source>
        <strain evidence="10 11">ALG-7-W6</strain>
    </source>
</reference>
<keyword evidence="11" id="KW-1185">Reference proteome</keyword>
<feature type="coiled-coil region" evidence="8">
    <location>
        <begin position="752"/>
        <end position="807"/>
    </location>
</feature>
<dbReference type="Pfam" id="PF05557">
    <property type="entry name" value="MAD"/>
    <property type="match status" value="2"/>
</dbReference>
<evidence type="ECO:0000256" key="1">
    <source>
        <dbReference type="ARBA" id="ARBA00004123"/>
    </source>
</evidence>
<keyword evidence="4" id="KW-0132">Cell division</keyword>
<sequence>MDDQDKENFPKENIPHPQTVISSRYLQPNKANNHAPRETPLPSTRRSRLVRELLSNKKDLTGSSHMDSNKPPSTIIRSRFNNFMNGAASLNHSNSKRKRLFENLDGNSFNTDSDFQTPLKVKNVDSQNPSFFTTIFDKRNGLVNQTPLLNPIFETPLVRRSLEGTNNGDSHISSNFPKDESGAVFLNNSDNFIIETSKNTNKVSGNELDFDSSTHQTPVRVQLNDSERKIDSIARPGSAIRKMLDDSLKESRRISELEKAKQQSNKASYEIKRLSSELEKSQLESESVISDLKNKIESQDRKIQNLENERDWLFEKEKQSEKSLKLSEKTLQDNKDKYEKIIEKLKVHISEEESIRFEQENLFENDRSNFINKVSNLELRLVKVENYKNLMEKQLCSIIANSDSGYDVALISSQGWQKIIETIQEIMSSKSLKISQLKLSSSDVNTSLSSDDHILNDLKEFSNLDQKSQTIPNTISYILKLKNQIALLEREISSALSQSNALKIENDSLRNSSLSLKFQIDDLNLIKERNNELESKLKRMEASRDELSKLEAEFNLLAQEKNEWNSIFKNDAKSDGSVEEVSPYQAANLVLNLRDELTNLNEIVGLLNAKNMNYESQIDEFQKTISEFKSKVVKLEAELLESSNKVTRAEKSKSSIEREFQSLRAQLSSYEYEESHLMTGNYDKTKSDRIKNLEDLVNDQRSHIFELENLLESENLSKLSLNPEDIEDIKKKIFLSSETKDRLVSTHDSLNKLNYESSISELQLKYNEAQIQLEEKVKEIHSLSLENSKLLLSLEEAEKNISILEYKVGAGDYNPLTTRVLMLADNPSSRDYSIKKEHLLNLKDENSELLKQLKNALDSLSRIQDSNLIHHDEGISKSDSPSTSNPTQDNSTDLKVSENSQSLNIDSGLFKTISNLKADNEALVNKLANSKIAIKRLKEVWRAKALELREAVCSLLGYQMDFLENGRVRLTSIYAESNMNSFLFSSNPHNKGTIELLGGGNKDYLNSVQADIRYWVSEQGSIPAFLATTTLQLYEENPRTNQTPN</sequence>
<feature type="compositionally biased region" description="Basic and acidic residues" evidence="9">
    <location>
        <begin position="1"/>
        <end position="14"/>
    </location>
</feature>
<evidence type="ECO:0000256" key="3">
    <source>
        <dbReference type="ARBA" id="ARBA00022019"/>
    </source>
</evidence>
<dbReference type="Gene3D" id="3.30.457.60">
    <property type="match status" value="1"/>
</dbReference>
<dbReference type="Gene3D" id="6.10.250.90">
    <property type="match status" value="1"/>
</dbReference>
<evidence type="ECO:0000256" key="7">
    <source>
        <dbReference type="ARBA" id="ARBA00023306"/>
    </source>
</evidence>
<evidence type="ECO:0000313" key="10">
    <source>
        <dbReference type="EMBL" id="OLY79678.1"/>
    </source>
</evidence>
<dbReference type="GO" id="GO:0051315">
    <property type="term" value="P:attachment of mitotic spindle microtubules to kinetochore"/>
    <property type="evidence" value="ECO:0007669"/>
    <property type="project" value="TreeGrafter"/>
</dbReference>
<dbReference type="AlphaFoldDB" id="A0A1R0GS59"/>
<dbReference type="GO" id="GO:0072686">
    <property type="term" value="C:mitotic spindle"/>
    <property type="evidence" value="ECO:0007669"/>
    <property type="project" value="TreeGrafter"/>
</dbReference>
<evidence type="ECO:0000313" key="11">
    <source>
        <dbReference type="Proteomes" id="UP000187455"/>
    </source>
</evidence>
<dbReference type="GO" id="GO:0007094">
    <property type="term" value="P:mitotic spindle assembly checkpoint signaling"/>
    <property type="evidence" value="ECO:0007669"/>
    <property type="project" value="InterPro"/>
</dbReference>
<accession>A0A1R0GS59</accession>
<evidence type="ECO:0000256" key="5">
    <source>
        <dbReference type="ARBA" id="ARBA00022776"/>
    </source>
</evidence>